<proteinExistence type="predicted"/>
<evidence type="ECO:0000313" key="4">
    <source>
        <dbReference type="Proteomes" id="UP000475249"/>
    </source>
</evidence>
<keyword evidence="4" id="KW-1185">Reference proteome</keyword>
<name>A0A6L9EHX9_9FLAO</name>
<evidence type="ECO:0000313" key="3">
    <source>
        <dbReference type="EMBL" id="NAS14255.1"/>
    </source>
</evidence>
<dbReference type="EMBL" id="WXYO01000009">
    <property type="protein sequence ID" value="NAS14255.1"/>
    <property type="molecule type" value="Genomic_DNA"/>
</dbReference>
<evidence type="ECO:0008006" key="5">
    <source>
        <dbReference type="Google" id="ProtNLM"/>
    </source>
</evidence>
<accession>A0A6L9EHX9</accession>
<evidence type="ECO:0000256" key="1">
    <source>
        <dbReference type="SAM" id="MobiDB-lite"/>
    </source>
</evidence>
<feature type="region of interest" description="Disordered" evidence="1">
    <location>
        <begin position="23"/>
        <end position="46"/>
    </location>
</feature>
<evidence type="ECO:0000256" key="2">
    <source>
        <dbReference type="SAM" id="SignalP"/>
    </source>
</evidence>
<dbReference type="Proteomes" id="UP000475249">
    <property type="component" value="Unassembled WGS sequence"/>
</dbReference>
<feature type="compositionally biased region" description="Polar residues" evidence="1">
    <location>
        <begin position="34"/>
        <end position="46"/>
    </location>
</feature>
<dbReference type="AlphaFoldDB" id="A0A6L9EHX9"/>
<gene>
    <name evidence="3" type="ORF">GTQ38_19750</name>
</gene>
<dbReference type="PROSITE" id="PS51257">
    <property type="entry name" value="PROKAR_LIPOPROTEIN"/>
    <property type="match status" value="1"/>
</dbReference>
<organism evidence="3 4">
    <name type="scientific">Poritiphilus flavus</name>
    <dbReference type="NCBI Taxonomy" id="2697053"/>
    <lineage>
        <taxon>Bacteria</taxon>
        <taxon>Pseudomonadati</taxon>
        <taxon>Bacteroidota</taxon>
        <taxon>Flavobacteriia</taxon>
        <taxon>Flavobacteriales</taxon>
        <taxon>Flavobacteriaceae</taxon>
        <taxon>Poritiphilus</taxon>
    </lineage>
</organism>
<feature type="signal peptide" evidence="2">
    <location>
        <begin position="1"/>
        <end position="18"/>
    </location>
</feature>
<reference evidence="3 4" key="1">
    <citation type="submission" date="2020-01" db="EMBL/GenBank/DDBJ databases">
        <title>Bacteria diversity of Porities sp.</title>
        <authorList>
            <person name="Wang G."/>
        </authorList>
    </citation>
    <scope>NUCLEOTIDE SEQUENCE [LARGE SCALE GENOMIC DNA]</scope>
    <source>
        <strain evidence="3 4">R33</strain>
    </source>
</reference>
<comment type="caution">
    <text evidence="3">The sequence shown here is derived from an EMBL/GenBank/DDBJ whole genome shotgun (WGS) entry which is preliminary data.</text>
</comment>
<keyword evidence="2" id="KW-0732">Signal</keyword>
<dbReference type="RefSeq" id="WP_161437300.1">
    <property type="nucleotide sequence ID" value="NZ_WXYO01000009.1"/>
</dbReference>
<feature type="chain" id="PRO_5026802085" description="Lipoprotein" evidence="2">
    <location>
        <begin position="19"/>
        <end position="46"/>
    </location>
</feature>
<protein>
    <recommendedName>
        <fullName evidence="5">Lipoprotein</fullName>
    </recommendedName>
</protein>
<sequence length="46" mass="4665">MKKWIGAALLLAAIVAMGSCTNDEDGTGIDLLTPSDSTSAKSAPDQ</sequence>